<accession>A0AAW4MWM5</accession>
<dbReference type="Proteomes" id="UP001197492">
    <property type="component" value="Unassembled WGS sequence"/>
</dbReference>
<evidence type="ECO:0000313" key="3">
    <source>
        <dbReference type="EMBL" id="MBV3382209.1"/>
    </source>
</evidence>
<comment type="caution">
    <text evidence="3">The sequence shown here is derived from an EMBL/GenBank/DDBJ whole genome shotgun (WGS) entry which is preliminary data.</text>
</comment>
<keyword evidence="1" id="KW-0479">Metal-binding</keyword>
<feature type="domain" description="SWIM-type" evidence="2">
    <location>
        <begin position="43"/>
        <end position="76"/>
    </location>
</feature>
<evidence type="ECO:0000313" key="5">
    <source>
        <dbReference type="Proteomes" id="UP001196408"/>
    </source>
</evidence>
<evidence type="ECO:0000313" key="4">
    <source>
        <dbReference type="EMBL" id="MBV3392267.1"/>
    </source>
</evidence>
<dbReference type="Pfam" id="PF04434">
    <property type="entry name" value="SWIM"/>
    <property type="match status" value="1"/>
</dbReference>
<dbReference type="Proteomes" id="UP001196408">
    <property type="component" value="Unassembled WGS sequence"/>
</dbReference>
<dbReference type="GO" id="GO:0008270">
    <property type="term" value="F:zinc ion binding"/>
    <property type="evidence" value="ECO:0007669"/>
    <property type="project" value="UniProtKB-KW"/>
</dbReference>
<dbReference type="PROSITE" id="PS50966">
    <property type="entry name" value="ZF_SWIM"/>
    <property type="match status" value="1"/>
</dbReference>
<protein>
    <submittedName>
        <fullName evidence="3">SWIM zinc finger family protein</fullName>
    </submittedName>
</protein>
<sequence length="347" mass="41146">MKEELFDDLILERGYEYAQEGAVDHVRKVGEVIYATVHGTEDYHVKIDDNDMFCDCPYAKEGAHCKHMAAVLYYLDSHPVYDEHTIIDALSEKQAKQLLKKILKDHPEYLDQLPQVEKKVEIKESVEEAFRNHPDKKSARGYIVKCIDDYMDIDILIHTFKNYLEDKVVSKSLIDYYSTLDIKKAISFVKSLKTDKPSIKKMYQSYLKDLYLKDNDRESYLDILWKLVKEDGQIDFYRELKRQYTKEEWIPLRDDLLNSLPPRARLDKIYLEEDMRDQLLNLVIQTPGLYILEEYYHDLLNYPEQLLNKYLEELKPLVGKQDITHYLEEIEEIPGGVQFISLNQLRK</sequence>
<keyword evidence="1" id="KW-0863">Zinc-finger</keyword>
<organism evidence="3 5">
    <name type="scientific">Catenibacterium mitsuokai</name>
    <dbReference type="NCBI Taxonomy" id="100886"/>
    <lineage>
        <taxon>Bacteria</taxon>
        <taxon>Bacillati</taxon>
        <taxon>Bacillota</taxon>
        <taxon>Erysipelotrichia</taxon>
        <taxon>Erysipelotrichales</taxon>
        <taxon>Coprobacillaceae</taxon>
        <taxon>Catenibacterium</taxon>
    </lineage>
</organism>
<evidence type="ECO:0000313" key="6">
    <source>
        <dbReference type="Proteomes" id="UP001197492"/>
    </source>
</evidence>
<keyword evidence="6" id="KW-1185">Reference proteome</keyword>
<keyword evidence="1" id="KW-0862">Zinc</keyword>
<dbReference type="RefSeq" id="WP_217747205.1">
    <property type="nucleotide sequence ID" value="NZ_JAHOEB010000013.1"/>
</dbReference>
<name>A0AAW4MWM5_9FIRM</name>
<dbReference type="InterPro" id="IPR007527">
    <property type="entry name" value="Znf_SWIM"/>
</dbReference>
<proteinExistence type="predicted"/>
<evidence type="ECO:0000256" key="1">
    <source>
        <dbReference type="PROSITE-ProRule" id="PRU00325"/>
    </source>
</evidence>
<dbReference type="EMBL" id="JAHOEF010000012">
    <property type="protein sequence ID" value="MBV3382209.1"/>
    <property type="molecule type" value="Genomic_DNA"/>
</dbReference>
<reference evidence="3 6" key="1">
    <citation type="submission" date="2021-06" db="EMBL/GenBank/DDBJ databases">
        <title>Collection of gut derived symbiotic bacterial strains cultured from healthy donors.</title>
        <authorList>
            <person name="Lin H."/>
            <person name="Littmann E."/>
            <person name="Pamer E.G."/>
        </authorList>
    </citation>
    <scope>NUCLEOTIDE SEQUENCE</scope>
    <source>
        <strain evidence="4 6">MSK.21.70</strain>
        <strain evidence="3">MSK.21.82</strain>
    </source>
</reference>
<gene>
    <name evidence="3" type="ORF">KSV97_02995</name>
    <name evidence="4" type="ORF">KSW06_03175</name>
</gene>
<dbReference type="EMBL" id="JAHOEL010000013">
    <property type="protein sequence ID" value="MBV3392267.1"/>
    <property type="molecule type" value="Genomic_DNA"/>
</dbReference>
<dbReference type="AlphaFoldDB" id="A0AAW4MWM5"/>
<evidence type="ECO:0000259" key="2">
    <source>
        <dbReference type="PROSITE" id="PS50966"/>
    </source>
</evidence>